<protein>
    <submittedName>
        <fullName evidence="2">Major lipid droplet protein</fullName>
    </submittedName>
</protein>
<feature type="region of interest" description="Disordered" evidence="1">
    <location>
        <begin position="1"/>
        <end position="25"/>
    </location>
</feature>
<feature type="compositionally biased region" description="Polar residues" evidence="1">
    <location>
        <begin position="10"/>
        <end position="24"/>
    </location>
</feature>
<reference evidence="2" key="1">
    <citation type="submission" date="2011-11" db="EMBL/GenBank/DDBJ databases">
        <title>Characterization of major lipid droplet proteins from Dunaliella.</title>
        <authorList>
            <person name="Davidi L."/>
            <person name="Pick U."/>
        </authorList>
    </citation>
    <scope>NUCLEOTIDE SEQUENCE</scope>
</reference>
<organism evidence="2">
    <name type="scientific">Dunaliella parva</name>
    <dbReference type="NCBI Taxonomy" id="3048"/>
    <lineage>
        <taxon>Eukaryota</taxon>
        <taxon>Viridiplantae</taxon>
        <taxon>Chlorophyta</taxon>
        <taxon>core chlorophytes</taxon>
        <taxon>Chlorophyceae</taxon>
        <taxon>CS clade</taxon>
        <taxon>Chlamydomonadales</taxon>
        <taxon>Dunaliellaceae</taxon>
        <taxon>Dunaliella</taxon>
    </lineage>
</organism>
<dbReference type="EMBL" id="JQ011392">
    <property type="protein sequence ID" value="AEW43286.1"/>
    <property type="molecule type" value="mRNA"/>
</dbReference>
<evidence type="ECO:0000313" key="2">
    <source>
        <dbReference type="EMBL" id="AEW43286.1"/>
    </source>
</evidence>
<proteinExistence type="evidence at transcript level"/>
<evidence type="ECO:0000256" key="1">
    <source>
        <dbReference type="SAM" id="MobiDB-lite"/>
    </source>
</evidence>
<dbReference type="AlphaFoldDB" id="G9L6P6"/>
<name>G9L6P6_9CHLO</name>
<sequence length="297" mass="31966">MAPASKTGPKGSTTPQAPTPNTAGPQLRRLGFVRSYAGSAASLLAPILLTVQSFGDRVLESVGTKESLAAYTTPLLERTTDIGDSLLSTVDQQVDYMLNTGNSMVRTTSQTVTDSVSGVRDIHNSNLSYLSNAFQTLLTNLQRTTDWAIENLNPVRIAHTGSDWAKATFVRAQELLDPDTLYNFLQERWAAVSSIPVVKGMLDTAQPITNASWSAFVGLHDFLVNSSLYKFSVDSGFSAWGWAKSTTPYKLGMQYLYPIVQPVADPAIHKVSSSKVVNSVLDYWAPTPNAAAAAAAS</sequence>
<accession>G9L6P6</accession>